<dbReference type="InterPro" id="IPR043461">
    <property type="entry name" value="LpxH-like"/>
</dbReference>
<evidence type="ECO:0000256" key="7">
    <source>
        <dbReference type="ARBA" id="ARBA00023098"/>
    </source>
</evidence>
<dbReference type="PANTHER" id="PTHR34990:SF1">
    <property type="entry name" value="UDP-2,3-DIACYLGLUCOSAMINE HYDROLASE"/>
    <property type="match status" value="1"/>
</dbReference>
<keyword evidence="8 10" id="KW-0472">Membrane</keyword>
<evidence type="ECO:0000256" key="6">
    <source>
        <dbReference type="ARBA" id="ARBA00022801"/>
    </source>
</evidence>
<keyword evidence="9 10" id="KW-0464">Manganese</keyword>
<dbReference type="Proteomes" id="UP000323708">
    <property type="component" value="Unassembled WGS sequence"/>
</dbReference>
<dbReference type="GO" id="GO:0005737">
    <property type="term" value="C:cytoplasm"/>
    <property type="evidence" value="ECO:0007669"/>
    <property type="project" value="InterPro"/>
</dbReference>
<evidence type="ECO:0000259" key="11">
    <source>
        <dbReference type="Pfam" id="PF00149"/>
    </source>
</evidence>
<feature type="binding site" evidence="10">
    <location>
        <position position="41"/>
    </location>
    <ligand>
        <name>Mn(2+)</name>
        <dbReference type="ChEBI" id="CHEBI:29035"/>
        <label>2</label>
    </ligand>
</feature>
<dbReference type="PANTHER" id="PTHR34990">
    <property type="entry name" value="UDP-2,3-DIACYLGLUCOSAMINE HYDROLASE-RELATED"/>
    <property type="match status" value="1"/>
</dbReference>
<evidence type="ECO:0000256" key="10">
    <source>
        <dbReference type="HAMAP-Rule" id="MF_00575"/>
    </source>
</evidence>
<dbReference type="HAMAP" id="MF_00575">
    <property type="entry name" value="LpxH"/>
    <property type="match status" value="1"/>
</dbReference>
<feature type="domain" description="Calcineurin-like phosphoesterase" evidence="11">
    <location>
        <begin position="3"/>
        <end position="199"/>
    </location>
</feature>
<comment type="pathway">
    <text evidence="10">Glycolipid biosynthesis; lipid IV(A) biosynthesis; lipid IV(A) from (3R)-3-hydroxytetradecanoyl-[acyl-carrier-protein] and UDP-N-acetyl-alpha-D-glucosamine: step 4/6.</text>
</comment>
<feature type="binding site" evidence="10">
    <location>
        <position position="167"/>
    </location>
    <ligand>
        <name>substrate</name>
    </ligand>
</feature>
<dbReference type="EMBL" id="VTUX01000001">
    <property type="protein sequence ID" value="KAA1193875.1"/>
    <property type="molecule type" value="Genomic_DNA"/>
</dbReference>
<feature type="binding site" evidence="10">
    <location>
        <position position="160"/>
    </location>
    <ligand>
        <name>substrate</name>
    </ligand>
</feature>
<feature type="binding site" evidence="10">
    <location>
        <position position="114"/>
    </location>
    <ligand>
        <name>Mn(2+)</name>
        <dbReference type="ChEBI" id="CHEBI:29035"/>
        <label>2</label>
    </ligand>
</feature>
<feature type="binding site" evidence="10">
    <location>
        <position position="197"/>
    </location>
    <ligand>
        <name>Mn(2+)</name>
        <dbReference type="ChEBI" id="CHEBI:29035"/>
        <label>1</label>
    </ligand>
</feature>
<reference evidence="12 13" key="1">
    <citation type="submission" date="2019-09" db="EMBL/GenBank/DDBJ databases">
        <authorList>
            <person name="Chen X.-Y."/>
        </authorList>
    </citation>
    <scope>NUCLEOTIDE SEQUENCE [LARGE SCALE GENOMIC DNA]</scope>
    <source>
        <strain evidence="12 13">NY5</strain>
    </source>
</reference>
<dbReference type="InterPro" id="IPR004843">
    <property type="entry name" value="Calcineurin-like_PHP"/>
</dbReference>
<dbReference type="GO" id="GO:0009245">
    <property type="term" value="P:lipid A biosynthetic process"/>
    <property type="evidence" value="ECO:0007669"/>
    <property type="project" value="UniProtKB-UniRule"/>
</dbReference>
<keyword evidence="13" id="KW-1185">Reference proteome</keyword>
<keyword evidence="7 10" id="KW-0443">Lipid metabolism</keyword>
<comment type="caution">
    <text evidence="12">The sequence shown here is derived from an EMBL/GenBank/DDBJ whole genome shotgun (WGS) entry which is preliminary data.</text>
</comment>
<keyword evidence="5 10" id="KW-0479">Metal-binding</keyword>
<dbReference type="GO" id="GO:0019897">
    <property type="term" value="C:extrinsic component of plasma membrane"/>
    <property type="evidence" value="ECO:0007669"/>
    <property type="project" value="UniProtKB-UniRule"/>
</dbReference>
<keyword evidence="2 10" id="KW-0444">Lipid biosynthesis</keyword>
<keyword evidence="3 10" id="KW-0997">Cell inner membrane</keyword>
<dbReference type="SUPFAM" id="SSF56300">
    <property type="entry name" value="Metallo-dependent phosphatases"/>
    <property type="match status" value="1"/>
</dbReference>
<feature type="binding site" evidence="10">
    <location>
        <position position="164"/>
    </location>
    <ligand>
        <name>substrate</name>
    </ligand>
</feature>
<dbReference type="NCBIfam" id="TIGR01854">
    <property type="entry name" value="lipid_A_lpxH"/>
    <property type="match status" value="1"/>
</dbReference>
<organism evidence="12 13">
    <name type="scientific">Pseudohalioglobus sediminis</name>
    <dbReference type="NCBI Taxonomy" id="2606449"/>
    <lineage>
        <taxon>Bacteria</taxon>
        <taxon>Pseudomonadati</taxon>
        <taxon>Pseudomonadota</taxon>
        <taxon>Gammaproteobacteria</taxon>
        <taxon>Cellvibrionales</taxon>
        <taxon>Halieaceae</taxon>
        <taxon>Pseudohalioglobus</taxon>
    </lineage>
</organism>
<comment type="catalytic activity">
    <reaction evidence="10">
        <text>UDP-2-N,3-O-bis[(3R)-3-hydroxytetradecanoyl]-alpha-D-glucosamine + H2O = 2-N,3-O-bis[(3R)-3-hydroxytetradecanoyl]-alpha-D-glucosaminyl 1-phosphate + UMP + 2 H(+)</text>
        <dbReference type="Rhea" id="RHEA:25213"/>
        <dbReference type="ChEBI" id="CHEBI:15377"/>
        <dbReference type="ChEBI" id="CHEBI:15378"/>
        <dbReference type="ChEBI" id="CHEBI:57865"/>
        <dbReference type="ChEBI" id="CHEBI:57957"/>
        <dbReference type="ChEBI" id="CHEBI:78847"/>
        <dbReference type="EC" id="3.6.1.54"/>
    </reaction>
</comment>
<comment type="similarity">
    <text evidence="10">Belongs to the LpxH family.</text>
</comment>
<proteinExistence type="inferred from homology"/>
<keyword evidence="6 10" id="KW-0378">Hydrolase</keyword>
<feature type="binding site" evidence="10">
    <location>
        <position position="195"/>
    </location>
    <ligand>
        <name>Mn(2+)</name>
        <dbReference type="ChEBI" id="CHEBI:29035"/>
        <label>2</label>
    </ligand>
</feature>
<dbReference type="Gene3D" id="3.60.21.10">
    <property type="match status" value="1"/>
</dbReference>
<evidence type="ECO:0000256" key="2">
    <source>
        <dbReference type="ARBA" id="ARBA00022516"/>
    </source>
</evidence>
<evidence type="ECO:0000256" key="3">
    <source>
        <dbReference type="ARBA" id="ARBA00022519"/>
    </source>
</evidence>
<dbReference type="UniPathway" id="UPA00359">
    <property type="reaction ID" value="UER00480"/>
</dbReference>
<feature type="binding site" evidence="10">
    <location>
        <position position="79"/>
    </location>
    <ligand>
        <name>Mn(2+)</name>
        <dbReference type="ChEBI" id="CHEBI:29035"/>
        <label>2</label>
    </ligand>
</feature>
<feature type="binding site" evidence="10">
    <location>
        <position position="9"/>
    </location>
    <ligand>
        <name>Mn(2+)</name>
        <dbReference type="ChEBI" id="CHEBI:29035"/>
        <label>1</label>
    </ligand>
</feature>
<dbReference type="AlphaFoldDB" id="A0A5B0X5A8"/>
<protein>
    <recommendedName>
        <fullName evidence="10">UDP-2,3-diacylglucosamine hydrolase</fullName>
        <ecNumber evidence="10">3.6.1.54</ecNumber>
    </recommendedName>
    <alternativeName>
        <fullName evidence="10">UDP-2,3-diacylglucosamine diphosphatase</fullName>
    </alternativeName>
</protein>
<keyword evidence="4 10" id="KW-0441">Lipid A biosynthesis</keyword>
<dbReference type="GO" id="GO:0030145">
    <property type="term" value="F:manganese ion binding"/>
    <property type="evidence" value="ECO:0007669"/>
    <property type="project" value="UniProtKB-UniRule"/>
</dbReference>
<dbReference type="NCBIfam" id="NF003743">
    <property type="entry name" value="PRK05340.1"/>
    <property type="match status" value="1"/>
</dbReference>
<evidence type="ECO:0000256" key="5">
    <source>
        <dbReference type="ARBA" id="ARBA00022723"/>
    </source>
</evidence>
<dbReference type="RefSeq" id="WP_149609344.1">
    <property type="nucleotide sequence ID" value="NZ_VTUX01000001.1"/>
</dbReference>
<gene>
    <name evidence="10" type="primary">lpxH</name>
    <name evidence="12" type="ORF">F0M18_00040</name>
</gene>
<comment type="function">
    <text evidence="10">Hydrolyzes the pyrophosphate bond of UDP-2,3-diacylglucosamine to yield 2,3-diacylglucosamine 1-phosphate (lipid X) and UMP by catalyzing the attack of water at the alpha-P atom. Involved in the biosynthesis of lipid A, a phosphorylated glycolipid that anchors the lipopolysaccharide to the outer membrane of the cell.</text>
</comment>
<feature type="binding site" evidence="10">
    <location>
        <position position="11"/>
    </location>
    <ligand>
        <name>Mn(2+)</name>
        <dbReference type="ChEBI" id="CHEBI:29035"/>
        <label>1</label>
    </ligand>
</feature>
<feature type="binding site" evidence="10">
    <location>
        <position position="41"/>
    </location>
    <ligand>
        <name>Mn(2+)</name>
        <dbReference type="ChEBI" id="CHEBI:29035"/>
        <label>1</label>
    </ligand>
</feature>
<dbReference type="InterPro" id="IPR029052">
    <property type="entry name" value="Metallo-depent_PP-like"/>
</dbReference>
<evidence type="ECO:0000256" key="8">
    <source>
        <dbReference type="ARBA" id="ARBA00023136"/>
    </source>
</evidence>
<dbReference type="GO" id="GO:0008758">
    <property type="term" value="F:UDP-2,3-diacylglucosamine hydrolase activity"/>
    <property type="evidence" value="ECO:0007669"/>
    <property type="project" value="UniProtKB-UniRule"/>
</dbReference>
<evidence type="ECO:0000256" key="9">
    <source>
        <dbReference type="ARBA" id="ARBA00023211"/>
    </source>
</evidence>
<dbReference type="CDD" id="cd07398">
    <property type="entry name" value="MPP_YbbF-LpxH"/>
    <property type="match status" value="1"/>
</dbReference>
<name>A0A5B0X5A8_9GAMM</name>
<dbReference type="InterPro" id="IPR010138">
    <property type="entry name" value="UDP-diacylglucosamine_Hdrlase"/>
</dbReference>
<comment type="subcellular location">
    <subcellularLocation>
        <location evidence="10">Cell inner membrane</location>
        <topology evidence="10">Peripheral membrane protein</topology>
        <orientation evidence="10">Cytoplasmic side</orientation>
    </subcellularLocation>
</comment>
<comment type="cofactor">
    <cofactor evidence="10">
        <name>Mn(2+)</name>
        <dbReference type="ChEBI" id="CHEBI:29035"/>
    </cofactor>
    <text evidence="10">Binds 2 Mn(2+) ions per subunit in a binuclear metal center.</text>
</comment>
<feature type="binding site" evidence="10">
    <location>
        <begin position="79"/>
        <end position="80"/>
    </location>
    <ligand>
        <name>substrate</name>
    </ligand>
</feature>
<keyword evidence="1 10" id="KW-1003">Cell membrane</keyword>
<evidence type="ECO:0000313" key="13">
    <source>
        <dbReference type="Proteomes" id="UP000323708"/>
    </source>
</evidence>
<dbReference type="EC" id="3.6.1.54" evidence="10"/>
<dbReference type="Pfam" id="PF00149">
    <property type="entry name" value="Metallophos"/>
    <property type="match status" value="1"/>
</dbReference>
<accession>A0A5B0X5A8</accession>
<evidence type="ECO:0000256" key="4">
    <source>
        <dbReference type="ARBA" id="ARBA00022556"/>
    </source>
</evidence>
<feature type="binding site" evidence="10">
    <location>
        <position position="122"/>
    </location>
    <ligand>
        <name>substrate</name>
    </ligand>
</feature>
<evidence type="ECO:0000313" key="12">
    <source>
        <dbReference type="EMBL" id="KAA1193875.1"/>
    </source>
</evidence>
<evidence type="ECO:0000256" key="1">
    <source>
        <dbReference type="ARBA" id="ARBA00022475"/>
    </source>
</evidence>
<sequence length="236" mass="26283">MSRTLFISDLHLDPARPEITWALAAFLNDHSDCSTLYVLGDLFEAWVGDDDDSAFVASVAALFADFSAQGPGLMLMQGNRDFLLGEDFCNRIGATLLPDPSTIDLYGTPTLLMHGDSLCTGDAEYMRFRSSARSPQWQAELLAKPLAERRALAEQLRSMSKEANSNKAEDIMDVTPAEVDRVMREAGVSRMIHGHTHRPARHQVPLGERIVLGDWERHGWYIDAGPDHIDLVKFDI</sequence>
<feature type="binding site" evidence="10">
    <location>
        <position position="195"/>
    </location>
    <ligand>
        <name>substrate</name>
    </ligand>
</feature>